<dbReference type="InterPro" id="IPR009051">
    <property type="entry name" value="Helical_ferredxn"/>
</dbReference>
<dbReference type="AlphaFoldDB" id="A0A239HTQ0"/>
<feature type="domain" description="FAD/NAD(P)-binding" evidence="1">
    <location>
        <begin position="127"/>
        <end position="407"/>
    </location>
</feature>
<reference evidence="3 4" key="1">
    <citation type="submission" date="2017-06" db="EMBL/GenBank/DDBJ databases">
        <authorList>
            <person name="Kim H.J."/>
            <person name="Triplett B.A."/>
        </authorList>
    </citation>
    <scope>NUCLEOTIDE SEQUENCE [LARGE SCALE GENOMIC DNA]</scope>
    <source>
        <strain evidence="3 4">SCA</strain>
    </source>
</reference>
<dbReference type="Gene3D" id="3.50.50.60">
    <property type="entry name" value="FAD/NAD(P)-binding domain"/>
    <property type="match status" value="2"/>
</dbReference>
<evidence type="ECO:0000313" key="3">
    <source>
        <dbReference type="EMBL" id="SNS84153.1"/>
    </source>
</evidence>
<dbReference type="GO" id="GO:0016491">
    <property type="term" value="F:oxidoreductase activity"/>
    <property type="evidence" value="ECO:0007669"/>
    <property type="project" value="InterPro"/>
</dbReference>
<dbReference type="Gene3D" id="1.10.1060.10">
    <property type="entry name" value="Alpha-helical ferredoxin"/>
    <property type="match status" value="1"/>
</dbReference>
<dbReference type="InterPro" id="IPR028261">
    <property type="entry name" value="DPD_II"/>
</dbReference>
<evidence type="ECO:0000313" key="4">
    <source>
        <dbReference type="Proteomes" id="UP000198304"/>
    </source>
</evidence>
<feature type="domain" description="Dihydroprymidine dehydrogenase" evidence="2">
    <location>
        <begin position="6"/>
        <end position="113"/>
    </location>
</feature>
<dbReference type="GO" id="GO:0051536">
    <property type="term" value="F:iron-sulfur cluster binding"/>
    <property type="evidence" value="ECO:0007669"/>
    <property type="project" value="InterPro"/>
</dbReference>
<dbReference type="Pfam" id="PF14691">
    <property type="entry name" value="Fer4_20"/>
    <property type="match status" value="1"/>
</dbReference>
<dbReference type="InterPro" id="IPR036188">
    <property type="entry name" value="FAD/NAD-bd_sf"/>
</dbReference>
<organism evidence="3 4">
    <name type="scientific">Anaerovirgula multivorans</name>
    <dbReference type="NCBI Taxonomy" id="312168"/>
    <lineage>
        <taxon>Bacteria</taxon>
        <taxon>Bacillati</taxon>
        <taxon>Bacillota</taxon>
        <taxon>Clostridia</taxon>
        <taxon>Peptostreptococcales</taxon>
        <taxon>Natronincolaceae</taxon>
        <taxon>Anaerovirgula</taxon>
    </lineage>
</organism>
<evidence type="ECO:0000259" key="1">
    <source>
        <dbReference type="Pfam" id="PF07992"/>
    </source>
</evidence>
<dbReference type="Proteomes" id="UP000198304">
    <property type="component" value="Unassembled WGS sequence"/>
</dbReference>
<evidence type="ECO:0000259" key="2">
    <source>
        <dbReference type="Pfam" id="PF14691"/>
    </source>
</evidence>
<dbReference type="SUPFAM" id="SSF51971">
    <property type="entry name" value="Nucleotide-binding domain"/>
    <property type="match status" value="1"/>
</dbReference>
<name>A0A239HTQ0_9FIRM</name>
<sequence>MEKKEKYLKEVEAPFTAITAMEEATRCLLCHDAPCSKGCPAGTDPGKFIRSIRFRNFKGAAETIRENNILGGVCARVCPYDKTCEEACSRTGIDKPIEIGRLQRFATDFEKATGFKVLDPVEATKEKVAIVGAGPAGLAVAAKLALKGYAVTIFEEKPEAGGVLTYGIVPSRLPQEVVNDEVQYIKDLGVNFVFNCKVGKDVTVDELKEQGFQAFFLGIGMQLPKVLDIPGSDLEGVTNAVEFLGTAKPSKGEVQVGQHVIVIGGGDVAMDSATTAKELGNRVTVLYRRSMLEMPANRKELKHVQDIGVHFIPEFNMIEILGENGKVCAVKGLGRDGESTIELKADMVIFSIGQEAEAVTEIADIAINDKKLVVVDENTCKTNVDGFFAAGDIVNGGKTVVEAVAAGKAAAEGIDQYLTALREMKATGAEVAVEKEGVK</sequence>
<accession>A0A239HTQ0</accession>
<dbReference type="OrthoDB" id="9803192at2"/>
<dbReference type="Pfam" id="PF07992">
    <property type="entry name" value="Pyr_redox_2"/>
    <property type="match status" value="1"/>
</dbReference>
<dbReference type="InterPro" id="IPR023753">
    <property type="entry name" value="FAD/NAD-binding_dom"/>
</dbReference>
<dbReference type="SUPFAM" id="SSF46548">
    <property type="entry name" value="alpha-helical ferredoxin"/>
    <property type="match status" value="1"/>
</dbReference>
<dbReference type="PRINTS" id="PR00419">
    <property type="entry name" value="ADXRDTASE"/>
</dbReference>
<dbReference type="EMBL" id="FZOJ01000023">
    <property type="protein sequence ID" value="SNS84153.1"/>
    <property type="molecule type" value="Genomic_DNA"/>
</dbReference>
<gene>
    <name evidence="3" type="ORF">SAMN05446037_102356</name>
</gene>
<proteinExistence type="predicted"/>
<dbReference type="PANTHER" id="PTHR42783">
    <property type="entry name" value="GLUTAMATE SYNTHASE [NADPH] SMALL CHAIN"/>
    <property type="match status" value="1"/>
</dbReference>
<dbReference type="PANTHER" id="PTHR42783:SF3">
    <property type="entry name" value="GLUTAMATE SYNTHASE [NADPH] SMALL CHAIN-RELATED"/>
    <property type="match status" value="1"/>
</dbReference>
<keyword evidence="4" id="KW-1185">Reference proteome</keyword>
<protein>
    <submittedName>
        <fullName evidence="3">Dihydropyrimidine dehydrogenase (NAD+) subunit PreT</fullName>
    </submittedName>
</protein>